<comment type="caution">
    <text evidence="13">The sequence shown here is derived from an EMBL/GenBank/DDBJ whole genome shotgun (WGS) entry which is preliminary data.</text>
</comment>
<keyword evidence="9 11" id="KW-0808">Transferase</keyword>
<evidence type="ECO:0000256" key="9">
    <source>
        <dbReference type="ARBA" id="ARBA00022679"/>
    </source>
</evidence>
<dbReference type="InterPro" id="IPR005764">
    <property type="entry name" value="Ade_phspho_trans"/>
</dbReference>
<dbReference type="NCBIfam" id="NF002634">
    <property type="entry name" value="PRK02304.1-3"/>
    <property type="match status" value="1"/>
</dbReference>
<protein>
    <recommendedName>
        <fullName evidence="6 11">Adenine phosphoribosyltransferase</fullName>
        <shortName evidence="11">APRT</shortName>
        <ecNumber evidence="6 11">2.4.2.7</ecNumber>
    </recommendedName>
</protein>
<comment type="function">
    <text evidence="2 11">Catalyzes a salvage reaction resulting in the formation of AMP, that is energically less costly than de novo synthesis.</text>
</comment>
<keyword evidence="10 11" id="KW-0660">Purine salvage</keyword>
<evidence type="ECO:0000256" key="6">
    <source>
        <dbReference type="ARBA" id="ARBA00011893"/>
    </source>
</evidence>
<evidence type="ECO:0000256" key="2">
    <source>
        <dbReference type="ARBA" id="ARBA00003968"/>
    </source>
</evidence>
<comment type="pathway">
    <text evidence="4 11">Purine metabolism; AMP biosynthesis via salvage pathway; AMP from adenine: step 1/1.</text>
</comment>
<dbReference type="Proteomes" id="UP001332931">
    <property type="component" value="Unassembled WGS sequence"/>
</dbReference>
<comment type="subcellular location">
    <subcellularLocation>
        <location evidence="3 11">Cytoplasm</location>
    </subcellularLocation>
</comment>
<keyword evidence="8 11" id="KW-0328">Glycosyltransferase</keyword>
<dbReference type="Pfam" id="PF00156">
    <property type="entry name" value="Pribosyltran"/>
    <property type="match status" value="1"/>
</dbReference>
<sequence length="177" mass="19298">MSNFEFENLIVNIPDYPEPGVIFKDITPLLADPQGLAAAIDQISDHFMKAGITKVVGAEARGFLVGAPVAYRLGAGFVPARKPGKLPREVYSQEYALEYGTDELQVHKDSMGPDDKVLIVDDLVATGGTAVATAKLIEQTGAKIVGFSFILELCYLNPREEIAKEYPQEVYTLIDVH</sequence>
<reference evidence="13 14" key="1">
    <citation type="submission" date="2024-01" db="EMBL/GenBank/DDBJ databases">
        <title>Description of Olsenella sp. nov., isolated from pig feces.</title>
        <authorList>
            <person name="Chang Y.-H."/>
        </authorList>
    </citation>
    <scope>NUCLEOTIDE SEQUENCE [LARGE SCALE GENOMIC DNA]</scope>
    <source>
        <strain evidence="13 14">YH-ols2223</strain>
    </source>
</reference>
<evidence type="ECO:0000256" key="5">
    <source>
        <dbReference type="ARBA" id="ARBA00008391"/>
    </source>
</evidence>
<feature type="domain" description="Phosphoribosyltransferase" evidence="12">
    <location>
        <begin position="34"/>
        <end position="150"/>
    </location>
</feature>
<evidence type="ECO:0000256" key="3">
    <source>
        <dbReference type="ARBA" id="ARBA00004496"/>
    </source>
</evidence>
<evidence type="ECO:0000256" key="4">
    <source>
        <dbReference type="ARBA" id="ARBA00004659"/>
    </source>
</evidence>
<evidence type="ECO:0000256" key="1">
    <source>
        <dbReference type="ARBA" id="ARBA00000868"/>
    </source>
</evidence>
<evidence type="ECO:0000256" key="8">
    <source>
        <dbReference type="ARBA" id="ARBA00022676"/>
    </source>
</evidence>
<dbReference type="InterPro" id="IPR050054">
    <property type="entry name" value="UPRTase/APRTase"/>
</dbReference>
<dbReference type="SUPFAM" id="SSF53271">
    <property type="entry name" value="PRTase-like"/>
    <property type="match status" value="1"/>
</dbReference>
<accession>A0ABU7R9Q1</accession>
<dbReference type="GO" id="GO:0003999">
    <property type="term" value="F:adenine phosphoribosyltransferase activity"/>
    <property type="evidence" value="ECO:0007669"/>
    <property type="project" value="UniProtKB-EC"/>
</dbReference>
<evidence type="ECO:0000256" key="10">
    <source>
        <dbReference type="ARBA" id="ARBA00022726"/>
    </source>
</evidence>
<comment type="catalytic activity">
    <reaction evidence="1 11">
        <text>AMP + diphosphate = 5-phospho-alpha-D-ribose 1-diphosphate + adenine</text>
        <dbReference type="Rhea" id="RHEA:16609"/>
        <dbReference type="ChEBI" id="CHEBI:16708"/>
        <dbReference type="ChEBI" id="CHEBI:33019"/>
        <dbReference type="ChEBI" id="CHEBI:58017"/>
        <dbReference type="ChEBI" id="CHEBI:456215"/>
        <dbReference type="EC" id="2.4.2.7"/>
    </reaction>
</comment>
<proteinExistence type="inferred from homology"/>
<dbReference type="HAMAP" id="MF_00004">
    <property type="entry name" value="Aden_phosphoribosyltr"/>
    <property type="match status" value="1"/>
</dbReference>
<comment type="subunit">
    <text evidence="11">Homodimer.</text>
</comment>
<comment type="similarity">
    <text evidence="5 11">Belongs to the purine/pyrimidine phosphoribosyltransferase family.</text>
</comment>
<dbReference type="EC" id="2.4.2.7" evidence="6 11"/>
<evidence type="ECO:0000259" key="12">
    <source>
        <dbReference type="Pfam" id="PF00156"/>
    </source>
</evidence>
<dbReference type="Gene3D" id="3.40.50.2020">
    <property type="match status" value="1"/>
</dbReference>
<evidence type="ECO:0000313" key="13">
    <source>
        <dbReference type="EMBL" id="MEE6147316.1"/>
    </source>
</evidence>
<name>A0ABU7R9Q1_9ACTN</name>
<dbReference type="NCBIfam" id="NF002636">
    <property type="entry name" value="PRK02304.1-5"/>
    <property type="match status" value="1"/>
</dbReference>
<dbReference type="RefSeq" id="WP_330958078.1">
    <property type="nucleotide sequence ID" value="NZ_JAZGJQ010000003.1"/>
</dbReference>
<keyword evidence="7 11" id="KW-0963">Cytoplasm</keyword>
<dbReference type="InterPro" id="IPR000836">
    <property type="entry name" value="PRTase_dom"/>
</dbReference>
<evidence type="ECO:0000313" key="14">
    <source>
        <dbReference type="Proteomes" id="UP001332931"/>
    </source>
</evidence>
<gene>
    <name evidence="11" type="primary">apt</name>
    <name evidence="13" type="ORF">VXJ25_04835</name>
</gene>
<evidence type="ECO:0000256" key="7">
    <source>
        <dbReference type="ARBA" id="ARBA00022490"/>
    </source>
</evidence>
<evidence type="ECO:0000256" key="11">
    <source>
        <dbReference type="HAMAP-Rule" id="MF_00004"/>
    </source>
</evidence>
<keyword evidence="14" id="KW-1185">Reference proteome</keyword>
<dbReference type="CDD" id="cd06223">
    <property type="entry name" value="PRTases_typeI"/>
    <property type="match status" value="1"/>
</dbReference>
<dbReference type="PANTHER" id="PTHR32315">
    <property type="entry name" value="ADENINE PHOSPHORIBOSYLTRANSFERASE"/>
    <property type="match status" value="1"/>
</dbReference>
<dbReference type="PANTHER" id="PTHR32315:SF3">
    <property type="entry name" value="ADENINE PHOSPHORIBOSYLTRANSFERASE"/>
    <property type="match status" value="1"/>
</dbReference>
<dbReference type="InterPro" id="IPR029057">
    <property type="entry name" value="PRTase-like"/>
</dbReference>
<dbReference type="EMBL" id="JAZGJQ010000003">
    <property type="protein sequence ID" value="MEE6147316.1"/>
    <property type="molecule type" value="Genomic_DNA"/>
</dbReference>
<organism evidence="13 14">
    <name type="scientific">Olsenella absiana</name>
    <dbReference type="NCBI Taxonomy" id="3115222"/>
    <lineage>
        <taxon>Bacteria</taxon>
        <taxon>Bacillati</taxon>
        <taxon>Actinomycetota</taxon>
        <taxon>Coriobacteriia</taxon>
        <taxon>Coriobacteriales</taxon>
        <taxon>Atopobiaceae</taxon>
        <taxon>Olsenella</taxon>
    </lineage>
</organism>
<dbReference type="NCBIfam" id="TIGR01090">
    <property type="entry name" value="apt"/>
    <property type="match status" value="1"/>
</dbReference>